<dbReference type="InParanoid" id="A0A0F7IFP4"/>
<comment type="subcellular location">
    <subcellularLocation>
        <location evidence="3">Cytoplasm</location>
    </subcellularLocation>
</comment>
<dbReference type="AlphaFoldDB" id="A0A0F7IFP4"/>
<dbReference type="PANTHER" id="PTHR47227">
    <property type="entry name" value="DNA-DIRECTED RNA POLYMERASE SUBUNIT K"/>
    <property type="match status" value="1"/>
</dbReference>
<keyword evidence="5" id="KW-1185">Reference proteome</keyword>
<dbReference type="SUPFAM" id="SSF63562">
    <property type="entry name" value="RPB6/omega subunit-like"/>
    <property type="match status" value="1"/>
</dbReference>
<dbReference type="InterPro" id="IPR006111">
    <property type="entry name" value="Rpo6/Rpb6"/>
</dbReference>
<dbReference type="GO" id="GO:0006366">
    <property type="term" value="P:transcription by RNA polymerase II"/>
    <property type="evidence" value="ECO:0007669"/>
    <property type="project" value="TreeGrafter"/>
</dbReference>
<dbReference type="HAMAP" id="MF_00192">
    <property type="entry name" value="RNApol_arch_Rpo6"/>
    <property type="match status" value="1"/>
</dbReference>
<dbReference type="Pfam" id="PF01192">
    <property type="entry name" value="RNA_pol_Rpb6"/>
    <property type="match status" value="1"/>
</dbReference>
<dbReference type="Proteomes" id="UP000034723">
    <property type="component" value="Chromosome"/>
</dbReference>
<keyword evidence="3" id="KW-0963">Cytoplasm</keyword>
<dbReference type="PROSITE" id="PS01111">
    <property type="entry name" value="RNA_POL_K_14KD"/>
    <property type="match status" value="1"/>
</dbReference>
<proteinExistence type="inferred from homology"/>
<evidence type="ECO:0000313" key="5">
    <source>
        <dbReference type="Proteomes" id="UP000034723"/>
    </source>
</evidence>
<dbReference type="InterPro" id="IPR006110">
    <property type="entry name" value="Pol_omega/Rpo6/RPB6"/>
</dbReference>
<accession>A0A0F7IFP4</accession>
<sequence length="73" mass="8558">MKKVFPFEYTRFEKARIIGARALQIAMGAPVLIDTQSKNPLDIAKEEFERGVIPITVKRRSNAFVWLRRYDLF</sequence>
<dbReference type="Gene3D" id="3.90.940.10">
    <property type="match status" value="1"/>
</dbReference>
<evidence type="ECO:0000256" key="3">
    <source>
        <dbReference type="HAMAP-Rule" id="MF_00192"/>
    </source>
</evidence>
<protein>
    <recommendedName>
        <fullName evidence="3">DNA-directed RNA polymerase subunit Rpo6</fullName>
        <ecNumber evidence="3">2.7.7.6</ecNumber>
    </recommendedName>
    <alternativeName>
        <fullName evidence="3">DNA-directed RNA polymerase subunit K</fullName>
    </alternativeName>
</protein>
<gene>
    <name evidence="3" type="primary">rpo6</name>
    <name evidence="3" type="synonym">rpoK</name>
    <name evidence="4" type="ORF">GAH_00971</name>
</gene>
<comment type="subunit">
    <text evidence="3">Part of the RNA polymerase complex.</text>
</comment>
<dbReference type="GO" id="GO:0003899">
    <property type="term" value="F:DNA-directed RNA polymerase activity"/>
    <property type="evidence" value="ECO:0007669"/>
    <property type="project" value="UniProtKB-UniRule"/>
</dbReference>
<dbReference type="InterPro" id="IPR020708">
    <property type="entry name" value="DNA-dir_RNA_polK_14-18kDa_CS"/>
</dbReference>
<dbReference type="STRING" id="113653.GAH_00971"/>
<keyword evidence="2 3" id="KW-0804">Transcription</keyword>
<comment type="catalytic activity">
    <reaction evidence="3">
        <text>RNA(n) + a ribonucleoside 5'-triphosphate = RNA(n+1) + diphosphate</text>
        <dbReference type="Rhea" id="RHEA:21248"/>
        <dbReference type="Rhea" id="RHEA-COMP:14527"/>
        <dbReference type="Rhea" id="RHEA-COMP:17342"/>
        <dbReference type="ChEBI" id="CHEBI:33019"/>
        <dbReference type="ChEBI" id="CHEBI:61557"/>
        <dbReference type="ChEBI" id="CHEBI:140395"/>
        <dbReference type="EC" id="2.7.7.6"/>
    </reaction>
</comment>
<evidence type="ECO:0000256" key="2">
    <source>
        <dbReference type="ARBA" id="ARBA00023163"/>
    </source>
</evidence>
<dbReference type="GO" id="GO:0003677">
    <property type="term" value="F:DNA binding"/>
    <property type="evidence" value="ECO:0007669"/>
    <property type="project" value="UniProtKB-UniRule"/>
</dbReference>
<keyword evidence="3 4" id="KW-0808">Transferase</keyword>
<dbReference type="PATRIC" id="fig|113653.22.peg.969"/>
<dbReference type="OrthoDB" id="10567at2157"/>
<comment type="similarity">
    <text evidence="3">Belongs to the archaeal Rpo6/eukaryotic RPB6 RNA polymerase subunit family.</text>
</comment>
<dbReference type="InterPro" id="IPR036161">
    <property type="entry name" value="RPB6/omega-like_sf"/>
</dbReference>
<keyword evidence="3 4" id="KW-0548">Nucleotidyltransferase</keyword>
<comment type="function">
    <text evidence="3">DNA-dependent RNA polymerase (RNAP) catalyzes the transcription of DNA into RNA using the four ribonucleoside triphosphates as substrates.</text>
</comment>
<reference evidence="4 5" key="1">
    <citation type="submission" date="2015-04" db="EMBL/GenBank/DDBJ databases">
        <title>The complete genome sequence of the hyperthermophilic, obligate iron-reducing archaeon Geoglobus ahangari strain 234T.</title>
        <authorList>
            <person name="Manzella M.P."/>
            <person name="Holmes D.E."/>
            <person name="Rocheleau J.M."/>
            <person name="Chung A."/>
            <person name="Reguera G."/>
            <person name="Kashefi K."/>
        </authorList>
    </citation>
    <scope>NUCLEOTIDE SEQUENCE [LARGE SCALE GENOMIC DNA]</scope>
    <source>
        <strain evidence="4 5">234</strain>
    </source>
</reference>
<dbReference type="HOGENOM" id="CLU_112527_5_0_2"/>
<name>A0A0F7IFP4_9EURY</name>
<dbReference type="GO" id="GO:0006360">
    <property type="term" value="P:transcription by RNA polymerase I"/>
    <property type="evidence" value="ECO:0007669"/>
    <property type="project" value="TreeGrafter"/>
</dbReference>
<dbReference type="PANTHER" id="PTHR47227:SF5">
    <property type="entry name" value="DNA-DIRECTED RNA POLYMERASES I, II, AND III SUBUNIT RPABC2"/>
    <property type="match status" value="1"/>
</dbReference>
<dbReference type="SMART" id="SM01409">
    <property type="entry name" value="RNA_pol_Rpb6"/>
    <property type="match status" value="1"/>
</dbReference>
<dbReference type="GO" id="GO:0000428">
    <property type="term" value="C:DNA-directed RNA polymerase complex"/>
    <property type="evidence" value="ECO:0007669"/>
    <property type="project" value="UniProtKB-KW"/>
</dbReference>
<evidence type="ECO:0000313" key="4">
    <source>
        <dbReference type="EMBL" id="AKG91704.1"/>
    </source>
</evidence>
<keyword evidence="1 3" id="KW-0240">DNA-directed RNA polymerase</keyword>
<dbReference type="EMBL" id="CP011267">
    <property type="protein sequence ID" value="AKG91704.1"/>
    <property type="molecule type" value="Genomic_DNA"/>
</dbReference>
<evidence type="ECO:0000256" key="1">
    <source>
        <dbReference type="ARBA" id="ARBA00022478"/>
    </source>
</evidence>
<dbReference type="GO" id="GO:0005737">
    <property type="term" value="C:cytoplasm"/>
    <property type="evidence" value="ECO:0007669"/>
    <property type="project" value="UniProtKB-SubCell"/>
</dbReference>
<dbReference type="NCBIfam" id="NF002208">
    <property type="entry name" value="PRK01099.1-3"/>
    <property type="match status" value="1"/>
</dbReference>
<organism evidence="4 5">
    <name type="scientific">Geoglobus ahangari</name>
    <dbReference type="NCBI Taxonomy" id="113653"/>
    <lineage>
        <taxon>Archaea</taxon>
        <taxon>Methanobacteriati</taxon>
        <taxon>Methanobacteriota</taxon>
        <taxon>Archaeoglobi</taxon>
        <taxon>Archaeoglobales</taxon>
        <taxon>Archaeoglobaceae</taxon>
        <taxon>Geoglobus</taxon>
    </lineage>
</organism>
<dbReference type="KEGG" id="gah:GAH_00971"/>
<dbReference type="GO" id="GO:0042797">
    <property type="term" value="P:tRNA transcription by RNA polymerase III"/>
    <property type="evidence" value="ECO:0007669"/>
    <property type="project" value="TreeGrafter"/>
</dbReference>
<dbReference type="EC" id="2.7.7.6" evidence="3"/>